<dbReference type="Proteomes" id="UP000054270">
    <property type="component" value="Unassembled WGS sequence"/>
</dbReference>
<evidence type="ECO:0000313" key="1">
    <source>
        <dbReference type="EMBL" id="KJA24706.1"/>
    </source>
</evidence>
<accession>A0A0D2P7V9</accession>
<proteinExistence type="predicted"/>
<gene>
    <name evidence="1" type="ORF">HYPSUDRAFT_464561</name>
</gene>
<keyword evidence="2" id="KW-1185">Reference proteome</keyword>
<protein>
    <submittedName>
        <fullName evidence="1">Uncharacterized protein</fullName>
    </submittedName>
</protein>
<organism evidence="1 2">
    <name type="scientific">Hypholoma sublateritium (strain FD-334 SS-4)</name>
    <dbReference type="NCBI Taxonomy" id="945553"/>
    <lineage>
        <taxon>Eukaryota</taxon>
        <taxon>Fungi</taxon>
        <taxon>Dikarya</taxon>
        <taxon>Basidiomycota</taxon>
        <taxon>Agaricomycotina</taxon>
        <taxon>Agaricomycetes</taxon>
        <taxon>Agaricomycetidae</taxon>
        <taxon>Agaricales</taxon>
        <taxon>Agaricineae</taxon>
        <taxon>Strophariaceae</taxon>
        <taxon>Hypholoma</taxon>
    </lineage>
</organism>
<sequence>MDSWRFVPTANYRWNAAASQLTDCQVSARDFRFPWVYVSQSAILRDFLHDASRSGKYVLDSEAYASASLSCLEYLSRRGLGAPINFHCTRRNLTRRRNSPWHWRRHMKVISGLPVPAGLRASYSWVGVTFGKEFWRFHKRVRRQEMYLDAIYIALVFLRRALPRSAKSAELVAFMNAEKPFSERALQFPTNHKKCKAAIATYLARVRSNEAGA</sequence>
<dbReference type="AlphaFoldDB" id="A0A0D2P7V9"/>
<evidence type="ECO:0000313" key="2">
    <source>
        <dbReference type="Proteomes" id="UP000054270"/>
    </source>
</evidence>
<reference evidence="2" key="1">
    <citation type="submission" date="2014-04" db="EMBL/GenBank/DDBJ databases">
        <title>Evolutionary Origins and Diversification of the Mycorrhizal Mutualists.</title>
        <authorList>
            <consortium name="DOE Joint Genome Institute"/>
            <consortium name="Mycorrhizal Genomics Consortium"/>
            <person name="Kohler A."/>
            <person name="Kuo A."/>
            <person name="Nagy L.G."/>
            <person name="Floudas D."/>
            <person name="Copeland A."/>
            <person name="Barry K.W."/>
            <person name="Cichocki N."/>
            <person name="Veneault-Fourrey C."/>
            <person name="LaButti K."/>
            <person name="Lindquist E.A."/>
            <person name="Lipzen A."/>
            <person name="Lundell T."/>
            <person name="Morin E."/>
            <person name="Murat C."/>
            <person name="Riley R."/>
            <person name="Ohm R."/>
            <person name="Sun H."/>
            <person name="Tunlid A."/>
            <person name="Henrissat B."/>
            <person name="Grigoriev I.V."/>
            <person name="Hibbett D.S."/>
            <person name="Martin F."/>
        </authorList>
    </citation>
    <scope>NUCLEOTIDE SEQUENCE [LARGE SCALE GENOMIC DNA]</scope>
    <source>
        <strain evidence="2">FD-334 SS-4</strain>
    </source>
</reference>
<dbReference type="EMBL" id="KN817535">
    <property type="protein sequence ID" value="KJA24706.1"/>
    <property type="molecule type" value="Genomic_DNA"/>
</dbReference>
<name>A0A0D2P7V9_HYPSF</name>